<accession>A0A397G2X6</accession>
<keyword evidence="2" id="KW-1185">Reference proteome</keyword>
<proteinExistence type="predicted"/>
<sequence>MHIYNLQAKLISGNWHLMLVKGHCGICKSNETAVEIRTLCPSNGPSSYLELDMKKLNSKNTPRLIISPETGYYVKKEAETLKPVVVGVESGNMSLRLLLYYVKLTGFCEDGGADADSKRLSVTEKKRSKVKNKIVHAVKLYDKLLRIIKETNWSYHKVHRRTFRLDVATWHYGYERYLNV</sequence>
<reference evidence="1 2" key="1">
    <citation type="submission" date="2018-08" db="EMBL/GenBank/DDBJ databases">
        <title>Genome and evolution of the arbuscular mycorrhizal fungus Diversispora epigaea (formerly Glomus versiforme) and its bacterial endosymbionts.</title>
        <authorList>
            <person name="Sun X."/>
            <person name="Fei Z."/>
            <person name="Harrison M."/>
        </authorList>
    </citation>
    <scope>NUCLEOTIDE SEQUENCE [LARGE SCALE GENOMIC DNA]</scope>
    <source>
        <strain evidence="1 2">IT104</strain>
    </source>
</reference>
<dbReference type="Proteomes" id="UP000266861">
    <property type="component" value="Unassembled WGS sequence"/>
</dbReference>
<comment type="caution">
    <text evidence="1">The sequence shown here is derived from an EMBL/GenBank/DDBJ whole genome shotgun (WGS) entry which is preliminary data.</text>
</comment>
<gene>
    <name evidence="1" type="ORF">Glove_681g10</name>
</gene>
<evidence type="ECO:0000313" key="2">
    <source>
        <dbReference type="Proteomes" id="UP000266861"/>
    </source>
</evidence>
<protein>
    <submittedName>
        <fullName evidence="1">Uncharacterized protein</fullName>
    </submittedName>
</protein>
<evidence type="ECO:0000313" key="1">
    <source>
        <dbReference type="EMBL" id="RHZ45325.1"/>
    </source>
</evidence>
<dbReference type="EMBL" id="PQFF01000550">
    <property type="protein sequence ID" value="RHZ45325.1"/>
    <property type="molecule type" value="Genomic_DNA"/>
</dbReference>
<organism evidence="1 2">
    <name type="scientific">Diversispora epigaea</name>
    <dbReference type="NCBI Taxonomy" id="1348612"/>
    <lineage>
        <taxon>Eukaryota</taxon>
        <taxon>Fungi</taxon>
        <taxon>Fungi incertae sedis</taxon>
        <taxon>Mucoromycota</taxon>
        <taxon>Glomeromycotina</taxon>
        <taxon>Glomeromycetes</taxon>
        <taxon>Diversisporales</taxon>
        <taxon>Diversisporaceae</taxon>
        <taxon>Diversispora</taxon>
    </lineage>
</organism>
<dbReference type="AlphaFoldDB" id="A0A397G2X6"/>
<name>A0A397G2X6_9GLOM</name>